<sequence length="427" mass="46488">MKRCGGPALWGHLPCPRSELRLELVLRCGQAFRWRERSPGHWTGVLAGRVWTLRQTEEQLWYTVHEEEEGSRTKAAGQELQPRGRDAAGSLHPEAPAMEASGRADSWEAQQILHDYFQLDVGLAGLYQAWGAVDLHFQKVAASFPGIRVLRQDPVECLFSFLCTSNNHLARITGMIERLCQAFGRRLCQLDMEPYHAFPSLQALAGADAERRLRALGFGYRAKFVSQSAQAVLRQFGAEGLHQLRSTPYPEARRLLCALPGVGAKVADCVCLMALDKAEAVPVDTHVWQIARRDYGLEPGSGARSMTRRVHSELGDFFRRLWGPYAGWAQAVLFCADLKTFRQSSSTSVGTKGGPAPTAASPARCRPSPALEAGGQDSASPGATGTLCAEAAPAPRALTGKCHRGASRKRPRGEKCCPGPSPQGAGH</sequence>
<dbReference type="Gene3D" id="3.30.310.40">
    <property type="match status" value="1"/>
</dbReference>
<evidence type="ECO:0000313" key="19">
    <source>
        <dbReference type="Proteomes" id="UP000297703"/>
    </source>
</evidence>
<evidence type="ECO:0000256" key="14">
    <source>
        <dbReference type="ARBA" id="ARBA00044632"/>
    </source>
</evidence>
<dbReference type="InterPro" id="IPR012904">
    <property type="entry name" value="OGG_N"/>
</dbReference>
<keyword evidence="11" id="KW-0511">Multifunctional enzyme</keyword>
<feature type="compositionally biased region" description="Basic residues" evidence="16">
    <location>
        <begin position="401"/>
        <end position="412"/>
    </location>
</feature>
<evidence type="ECO:0000256" key="8">
    <source>
        <dbReference type="ARBA" id="ARBA00023204"/>
    </source>
</evidence>
<keyword evidence="7" id="KW-0378">Hydrolase</keyword>
<evidence type="ECO:0000256" key="15">
    <source>
        <dbReference type="ARBA" id="ARBA00073127"/>
    </source>
</evidence>
<dbReference type="OrthoDB" id="238681at2759"/>
<dbReference type="GO" id="GO:0006289">
    <property type="term" value="P:nucleotide-excision repair"/>
    <property type="evidence" value="ECO:0007669"/>
    <property type="project" value="InterPro"/>
</dbReference>
<evidence type="ECO:0000256" key="16">
    <source>
        <dbReference type="SAM" id="MobiDB-lite"/>
    </source>
</evidence>
<dbReference type="GO" id="GO:0140078">
    <property type="term" value="F:class I DNA-(apurinic or apyrimidinic site) endonuclease activity"/>
    <property type="evidence" value="ECO:0007669"/>
    <property type="project" value="UniProtKB-EC"/>
</dbReference>
<feature type="region of interest" description="Disordered" evidence="16">
    <location>
        <begin position="66"/>
        <end position="93"/>
    </location>
</feature>
<evidence type="ECO:0000256" key="5">
    <source>
        <dbReference type="ARBA" id="ARBA00012720"/>
    </source>
</evidence>
<reference evidence="18 19" key="2">
    <citation type="submission" date="2019-04" db="EMBL/GenBank/DDBJ databases">
        <title>The genome sequence of big-headed turtle.</title>
        <authorList>
            <person name="Gong S."/>
        </authorList>
    </citation>
    <scope>NUCLEOTIDE SEQUENCE [LARGE SCALE GENOMIC DNA]</scope>
    <source>
        <strain evidence="18">DO16091913</strain>
        <tissue evidence="18">Muscle</tissue>
    </source>
</reference>
<dbReference type="SMART" id="SM00478">
    <property type="entry name" value="ENDO3c"/>
    <property type="match status" value="1"/>
</dbReference>
<keyword evidence="9" id="KW-0456">Lyase</keyword>
<dbReference type="Gene3D" id="1.10.340.30">
    <property type="entry name" value="Hypothetical protein, domain 2"/>
    <property type="match status" value="1"/>
</dbReference>
<keyword evidence="10" id="KW-0539">Nucleus</keyword>
<evidence type="ECO:0000256" key="12">
    <source>
        <dbReference type="ARBA" id="ARBA00023295"/>
    </source>
</evidence>
<comment type="caution">
    <text evidence="18">The sequence shown here is derived from an EMBL/GenBank/DDBJ whole genome shotgun (WGS) entry which is preliminary data.</text>
</comment>
<organism evidence="18 19">
    <name type="scientific">Platysternon megacephalum</name>
    <name type="common">big-headed turtle</name>
    <dbReference type="NCBI Taxonomy" id="55544"/>
    <lineage>
        <taxon>Eukaryota</taxon>
        <taxon>Metazoa</taxon>
        <taxon>Chordata</taxon>
        <taxon>Craniata</taxon>
        <taxon>Vertebrata</taxon>
        <taxon>Euteleostomi</taxon>
        <taxon>Archelosauria</taxon>
        <taxon>Testudinata</taxon>
        <taxon>Testudines</taxon>
        <taxon>Cryptodira</taxon>
        <taxon>Durocryptodira</taxon>
        <taxon>Testudinoidea</taxon>
        <taxon>Platysternidae</taxon>
        <taxon>Platysternon</taxon>
    </lineage>
</organism>
<keyword evidence="12" id="KW-0326">Glycosidase</keyword>
<dbReference type="GO" id="GO:0016363">
    <property type="term" value="C:nuclear matrix"/>
    <property type="evidence" value="ECO:0007669"/>
    <property type="project" value="UniProtKB-SubCell"/>
</dbReference>
<protein>
    <recommendedName>
        <fullName evidence="15">N-glycosylase/DNA lyase</fullName>
        <ecNumber evidence="5">4.2.99.18</ecNumber>
    </recommendedName>
</protein>
<evidence type="ECO:0000256" key="2">
    <source>
        <dbReference type="ARBA" id="ARBA00004324"/>
    </source>
</evidence>
<dbReference type="InterPro" id="IPR003265">
    <property type="entry name" value="HhH-GPD_domain"/>
</dbReference>
<dbReference type="Proteomes" id="UP000297703">
    <property type="component" value="Unassembled WGS sequence"/>
</dbReference>
<dbReference type="FunFam" id="1.10.340.30:FF:000006">
    <property type="entry name" value="N-glycosylase/DNA lyase isoform X2"/>
    <property type="match status" value="1"/>
</dbReference>
<evidence type="ECO:0000256" key="3">
    <source>
        <dbReference type="ARBA" id="ARBA00004642"/>
    </source>
</evidence>
<dbReference type="STRING" id="55544.A0A4D9DR89"/>
<feature type="region of interest" description="Disordered" evidence="16">
    <location>
        <begin position="345"/>
        <end position="387"/>
    </location>
</feature>
<feature type="domain" description="HhH-GPD" evidence="17">
    <location>
        <begin position="163"/>
        <end position="331"/>
    </location>
</feature>
<dbReference type="GO" id="GO:0003684">
    <property type="term" value="F:damaged DNA binding"/>
    <property type="evidence" value="ECO:0007669"/>
    <property type="project" value="InterPro"/>
</dbReference>
<dbReference type="SUPFAM" id="SSF55945">
    <property type="entry name" value="TATA-box binding protein-like"/>
    <property type="match status" value="1"/>
</dbReference>
<evidence type="ECO:0000256" key="1">
    <source>
        <dbReference type="ARBA" id="ARBA00004109"/>
    </source>
</evidence>
<evidence type="ECO:0000259" key="17">
    <source>
        <dbReference type="SMART" id="SM00478"/>
    </source>
</evidence>
<dbReference type="PANTHER" id="PTHR10242">
    <property type="entry name" value="8-OXOGUANINE DNA GLYCOSYLASE"/>
    <property type="match status" value="1"/>
</dbReference>
<evidence type="ECO:0000313" key="18">
    <source>
        <dbReference type="EMBL" id="TFJ98957.1"/>
    </source>
</evidence>
<dbReference type="PANTHER" id="PTHR10242:SF2">
    <property type="entry name" value="N-GLYCOSYLASE_DNA LYASE"/>
    <property type="match status" value="1"/>
</dbReference>
<reference evidence="18 19" key="1">
    <citation type="submission" date="2019-04" db="EMBL/GenBank/DDBJ databases">
        <title>Draft genome of the big-headed turtle Platysternon megacephalum.</title>
        <authorList>
            <person name="Gong S."/>
        </authorList>
    </citation>
    <scope>NUCLEOTIDE SEQUENCE [LARGE SCALE GENOMIC DNA]</scope>
    <source>
        <strain evidence="18">DO16091913</strain>
        <tissue evidence="18">Muscle</tissue>
    </source>
</reference>
<dbReference type="FunFam" id="3.30.310.40:FF:000001">
    <property type="entry name" value="N-glycosylase/DNA lyase isoform X2"/>
    <property type="match status" value="1"/>
</dbReference>
<dbReference type="Gene3D" id="1.10.1670.10">
    <property type="entry name" value="Helix-hairpin-Helix base-excision DNA repair enzymes (C-terminal)"/>
    <property type="match status" value="1"/>
</dbReference>
<evidence type="ECO:0000256" key="7">
    <source>
        <dbReference type="ARBA" id="ARBA00022801"/>
    </source>
</evidence>
<dbReference type="GO" id="GO:0016607">
    <property type="term" value="C:nuclear speck"/>
    <property type="evidence" value="ECO:0007669"/>
    <property type="project" value="UniProtKB-SubCell"/>
</dbReference>
<dbReference type="InterPro" id="IPR052054">
    <property type="entry name" value="Oxidative_DNA_repair_enzyme"/>
</dbReference>
<evidence type="ECO:0000256" key="9">
    <source>
        <dbReference type="ARBA" id="ARBA00023239"/>
    </source>
</evidence>
<evidence type="ECO:0000256" key="10">
    <source>
        <dbReference type="ARBA" id="ARBA00023242"/>
    </source>
</evidence>
<dbReference type="SUPFAM" id="SSF48150">
    <property type="entry name" value="DNA-glycosylase"/>
    <property type="match status" value="1"/>
</dbReference>
<dbReference type="InterPro" id="IPR023170">
    <property type="entry name" value="HhH_base_excis_C"/>
</dbReference>
<dbReference type="Pfam" id="PF00730">
    <property type="entry name" value="HhH-GPD"/>
    <property type="match status" value="1"/>
</dbReference>
<dbReference type="EMBL" id="QXTE01000358">
    <property type="protein sequence ID" value="TFJ98957.1"/>
    <property type="molecule type" value="Genomic_DNA"/>
</dbReference>
<keyword evidence="19" id="KW-1185">Reference proteome</keyword>
<comment type="function">
    <text evidence="13">DNA repair enzyme that incises DNA at 8-oxoG residues. Excises 7,8-dihydro-8-oxoguanine and 2,6-diamino-4-hydroxy-5-N-methylformamidopyrimidine (FAPY) from damaged DNA. Has a beta-lyase activity that nicks DNA 3' to the lesion.</text>
</comment>
<feature type="region of interest" description="Disordered" evidence="16">
    <location>
        <begin position="399"/>
        <end position="427"/>
    </location>
</feature>
<evidence type="ECO:0000256" key="13">
    <source>
        <dbReference type="ARBA" id="ARBA00025652"/>
    </source>
</evidence>
<keyword evidence="6" id="KW-0227">DNA damage</keyword>
<dbReference type="EC" id="4.2.99.18" evidence="5"/>
<dbReference type="GO" id="GO:0034039">
    <property type="term" value="F:8-oxo-7,8-dihydroguanine DNA N-glycosylase activity"/>
    <property type="evidence" value="ECO:0007669"/>
    <property type="project" value="TreeGrafter"/>
</dbReference>
<comment type="subcellular location">
    <subcellularLocation>
        <location evidence="1">Nucleus matrix</location>
    </subcellularLocation>
    <subcellularLocation>
        <location evidence="2">Nucleus speckle</location>
    </subcellularLocation>
    <subcellularLocation>
        <location evidence="3">Nucleus</location>
        <location evidence="3">Nucleoplasm</location>
    </subcellularLocation>
</comment>
<dbReference type="CDD" id="cd00056">
    <property type="entry name" value="ENDO3c"/>
    <property type="match status" value="1"/>
</dbReference>
<dbReference type="GO" id="GO:0006285">
    <property type="term" value="P:base-excision repair, AP site formation"/>
    <property type="evidence" value="ECO:0007669"/>
    <property type="project" value="TreeGrafter"/>
</dbReference>
<dbReference type="AlphaFoldDB" id="A0A4D9DR89"/>
<name>A0A4D9DR89_9SAUR</name>
<keyword evidence="8" id="KW-0234">DNA repair</keyword>
<proteinExistence type="inferred from homology"/>
<gene>
    <name evidence="18" type="ORF">DR999_PMT19055</name>
</gene>
<dbReference type="Pfam" id="PF07934">
    <property type="entry name" value="OGG_N"/>
    <property type="match status" value="1"/>
</dbReference>
<feature type="compositionally biased region" description="Low complexity" evidence="16">
    <location>
        <begin position="355"/>
        <end position="370"/>
    </location>
</feature>
<dbReference type="InterPro" id="IPR011257">
    <property type="entry name" value="DNA_glycosylase"/>
</dbReference>
<comment type="similarity">
    <text evidence="4">Belongs to the type-1 OGG1 family.</text>
</comment>
<dbReference type="FunFam" id="1.10.1670.10:FF:000005">
    <property type="entry name" value="N-glycosylase/DNA lyase OGG1"/>
    <property type="match status" value="1"/>
</dbReference>
<accession>A0A4D9DR89</accession>
<comment type="catalytic activity">
    <reaction evidence="14">
        <text>2'-deoxyribonucleotide-(2'-deoxyribose 5'-phosphate)-2'-deoxyribonucleotide-DNA = a 3'-end 2'-deoxyribonucleotide-(2,3-dehydro-2,3-deoxyribose 5'-phosphate)-DNA + a 5'-end 5'-phospho-2'-deoxyribonucleoside-DNA + H(+)</text>
        <dbReference type="Rhea" id="RHEA:66592"/>
        <dbReference type="Rhea" id="RHEA-COMP:13180"/>
        <dbReference type="Rhea" id="RHEA-COMP:16897"/>
        <dbReference type="Rhea" id="RHEA-COMP:17067"/>
        <dbReference type="ChEBI" id="CHEBI:15378"/>
        <dbReference type="ChEBI" id="CHEBI:136412"/>
        <dbReference type="ChEBI" id="CHEBI:157695"/>
        <dbReference type="ChEBI" id="CHEBI:167181"/>
        <dbReference type="EC" id="4.2.99.18"/>
    </reaction>
</comment>
<evidence type="ECO:0000256" key="11">
    <source>
        <dbReference type="ARBA" id="ARBA00023268"/>
    </source>
</evidence>
<evidence type="ECO:0000256" key="4">
    <source>
        <dbReference type="ARBA" id="ARBA00010679"/>
    </source>
</evidence>
<evidence type="ECO:0000256" key="6">
    <source>
        <dbReference type="ARBA" id="ARBA00022763"/>
    </source>
</evidence>